<gene>
    <name evidence="1" type="ORF">KO481_37040</name>
</gene>
<proteinExistence type="predicted"/>
<accession>A0ABS6B9Y8</accession>
<comment type="caution">
    <text evidence="1">The sequence shown here is derived from an EMBL/GenBank/DDBJ whole genome shotgun (WGS) entry which is preliminary data.</text>
</comment>
<sequence length="82" mass="8441">MRISKLRLTIAAVVGAVVFTGAGAGVAFAFQPHMVSARGDLQAAQTELQQASPDKAGHRVNAMNLVQQAINEVNAGIQAGAQ</sequence>
<dbReference type="EMBL" id="JAHKNI010000019">
    <property type="protein sequence ID" value="MBU3067113.1"/>
    <property type="molecule type" value="Genomic_DNA"/>
</dbReference>
<name>A0ABS6B9Y8_9NOCA</name>
<reference evidence="1 2" key="1">
    <citation type="submission" date="2021-06" db="EMBL/GenBank/DDBJ databases">
        <title>Actinomycetes sequencing.</title>
        <authorList>
            <person name="Shan Q."/>
        </authorList>
    </citation>
    <scope>NUCLEOTIDE SEQUENCE [LARGE SCALE GENOMIC DNA]</scope>
    <source>
        <strain evidence="1 2">NEAU-G5</strain>
    </source>
</reference>
<dbReference type="RefSeq" id="WP_215923202.1">
    <property type="nucleotide sequence ID" value="NZ_JAHKNI010000019.1"/>
</dbReference>
<dbReference type="Proteomes" id="UP000733379">
    <property type="component" value="Unassembled WGS sequence"/>
</dbReference>
<evidence type="ECO:0000313" key="2">
    <source>
        <dbReference type="Proteomes" id="UP000733379"/>
    </source>
</evidence>
<organism evidence="1 2">
    <name type="scientific">Nocardia albiluteola</name>
    <dbReference type="NCBI Taxonomy" id="2842303"/>
    <lineage>
        <taxon>Bacteria</taxon>
        <taxon>Bacillati</taxon>
        <taxon>Actinomycetota</taxon>
        <taxon>Actinomycetes</taxon>
        <taxon>Mycobacteriales</taxon>
        <taxon>Nocardiaceae</taxon>
        <taxon>Nocardia</taxon>
    </lineage>
</organism>
<keyword evidence="2" id="KW-1185">Reference proteome</keyword>
<evidence type="ECO:0000313" key="1">
    <source>
        <dbReference type="EMBL" id="MBU3067113.1"/>
    </source>
</evidence>
<protein>
    <submittedName>
        <fullName evidence="1">Uncharacterized protein</fullName>
    </submittedName>
</protein>